<protein>
    <submittedName>
        <fullName evidence="2">Uncharacterized protein</fullName>
    </submittedName>
</protein>
<keyword evidence="3" id="KW-1185">Reference proteome</keyword>
<reference evidence="2 3" key="1">
    <citation type="submission" date="2021-05" db="EMBL/GenBank/DDBJ databases">
        <title>A Polyphasic approach of four new species of the genus Ohtaekwangia: Ohtaekwangia histidinii sp. nov., Ohtaekwangia cretensis sp. nov., Ohtaekwangia indiensis sp. nov., Ohtaekwangia reichenbachii sp. nov. from diverse environment.</title>
        <authorList>
            <person name="Octaviana S."/>
        </authorList>
    </citation>
    <scope>NUCLEOTIDE SEQUENCE [LARGE SCALE GENOMIC DNA]</scope>
    <source>
        <strain evidence="2 3">PWU37</strain>
    </source>
</reference>
<accession>A0AAP2DBF6</accession>
<proteinExistence type="predicted"/>
<gene>
    <name evidence="2" type="ORF">KK078_20055</name>
</gene>
<name>A0AAP2DBF6_9BACT</name>
<dbReference type="Proteomes" id="UP001319180">
    <property type="component" value="Unassembled WGS sequence"/>
</dbReference>
<evidence type="ECO:0000313" key="3">
    <source>
        <dbReference type="Proteomes" id="UP001319180"/>
    </source>
</evidence>
<dbReference type="EMBL" id="JAHESC010000032">
    <property type="protein sequence ID" value="MBT1688873.1"/>
    <property type="molecule type" value="Genomic_DNA"/>
</dbReference>
<sequence length="79" mass="9336">MKTVYNIQNNYDNTSNPSQQNQPSFNPIDKLIEVFEKIDHLVAENRKLYEALLQVERDKNALLTELLNGKKRQEYIRAK</sequence>
<comment type="caution">
    <text evidence="2">The sequence shown here is derived from an EMBL/GenBank/DDBJ whole genome shotgun (WGS) entry which is preliminary data.</text>
</comment>
<dbReference type="RefSeq" id="WP_254092100.1">
    <property type="nucleotide sequence ID" value="NZ_JAHESC010000032.1"/>
</dbReference>
<evidence type="ECO:0000313" key="2">
    <source>
        <dbReference type="EMBL" id="MBT1688873.1"/>
    </source>
</evidence>
<feature type="region of interest" description="Disordered" evidence="1">
    <location>
        <begin position="1"/>
        <end position="25"/>
    </location>
</feature>
<evidence type="ECO:0000256" key="1">
    <source>
        <dbReference type="SAM" id="MobiDB-lite"/>
    </source>
</evidence>
<organism evidence="2 3">
    <name type="scientific">Dawidia soli</name>
    <dbReference type="NCBI Taxonomy" id="2782352"/>
    <lineage>
        <taxon>Bacteria</taxon>
        <taxon>Pseudomonadati</taxon>
        <taxon>Bacteroidota</taxon>
        <taxon>Cytophagia</taxon>
        <taxon>Cytophagales</taxon>
        <taxon>Chryseotaleaceae</taxon>
        <taxon>Dawidia</taxon>
    </lineage>
</organism>
<dbReference type="AlphaFoldDB" id="A0AAP2DBF6"/>